<dbReference type="AlphaFoldDB" id="A0A4U0NTK4"/>
<accession>A0A4U0NTK4</accession>
<gene>
    <name evidence="1" type="ORF">FAZ15_16090</name>
</gene>
<dbReference type="EMBL" id="SUME01000007">
    <property type="protein sequence ID" value="TJZ53564.1"/>
    <property type="molecule type" value="Genomic_DNA"/>
</dbReference>
<dbReference type="Proteomes" id="UP000306808">
    <property type="component" value="Unassembled WGS sequence"/>
</dbReference>
<keyword evidence="2" id="KW-1185">Reference proteome</keyword>
<proteinExistence type="predicted"/>
<dbReference type="RefSeq" id="WP_136902358.1">
    <property type="nucleotide sequence ID" value="NZ_SUME01000007.1"/>
</dbReference>
<evidence type="ECO:0000313" key="1">
    <source>
        <dbReference type="EMBL" id="TJZ53564.1"/>
    </source>
</evidence>
<sequence length="132" mass="15479">MNQIGLLLNNEFLISVEKRIVENIGCELYRENTQILEGFIEKEVQLSLIPVDEIKNVIETQQNQLVEFSKYFFMKKKPKTLSTGIAITYSIYLIYLQSKTSQELLEYLQRRKIPNPQILVNSLINIKEKLNL</sequence>
<name>A0A4U0NTK4_9SPHI</name>
<comment type="caution">
    <text evidence="1">The sequence shown here is derived from an EMBL/GenBank/DDBJ whole genome shotgun (WGS) entry which is preliminary data.</text>
</comment>
<evidence type="ECO:0000313" key="2">
    <source>
        <dbReference type="Proteomes" id="UP000306808"/>
    </source>
</evidence>
<organism evidence="1 2">
    <name type="scientific">Sphingobacterium olei</name>
    <dbReference type="NCBI Taxonomy" id="2571155"/>
    <lineage>
        <taxon>Bacteria</taxon>
        <taxon>Pseudomonadati</taxon>
        <taxon>Bacteroidota</taxon>
        <taxon>Sphingobacteriia</taxon>
        <taxon>Sphingobacteriales</taxon>
        <taxon>Sphingobacteriaceae</taxon>
        <taxon>Sphingobacterium</taxon>
    </lineage>
</organism>
<reference evidence="1 2" key="1">
    <citation type="submission" date="2019-04" db="EMBL/GenBank/DDBJ databases">
        <title>Sphingobacterium olei sp. nov., isolated from oil-contaminated soil.</title>
        <authorList>
            <person name="Liu B."/>
        </authorList>
    </citation>
    <scope>NUCLEOTIDE SEQUENCE [LARGE SCALE GENOMIC DNA]</scope>
    <source>
        <strain evidence="1 2">HAL-9</strain>
    </source>
</reference>
<protein>
    <submittedName>
        <fullName evidence="1">Uncharacterized protein</fullName>
    </submittedName>
</protein>